<name>A0AAW2CBR6_9ROSI</name>
<dbReference type="GO" id="GO:0016705">
    <property type="term" value="F:oxidoreductase activity, acting on paired donors, with incorporation or reduction of molecular oxygen"/>
    <property type="evidence" value="ECO:0007669"/>
    <property type="project" value="InterPro"/>
</dbReference>
<dbReference type="InterPro" id="IPR002401">
    <property type="entry name" value="Cyt_P450_E_grp-I"/>
</dbReference>
<keyword evidence="5 9" id="KW-0560">Oxidoreductase</keyword>
<dbReference type="PRINTS" id="PR00385">
    <property type="entry name" value="P450"/>
</dbReference>
<dbReference type="Proteomes" id="UP001459277">
    <property type="component" value="Unassembled WGS sequence"/>
</dbReference>
<evidence type="ECO:0000256" key="6">
    <source>
        <dbReference type="ARBA" id="ARBA00023004"/>
    </source>
</evidence>
<dbReference type="GO" id="GO:0004497">
    <property type="term" value="F:monooxygenase activity"/>
    <property type="evidence" value="ECO:0007669"/>
    <property type="project" value="UniProtKB-KW"/>
</dbReference>
<evidence type="ECO:0000256" key="1">
    <source>
        <dbReference type="ARBA" id="ARBA00001971"/>
    </source>
</evidence>
<organism evidence="10 11">
    <name type="scientific">Lithocarpus litseifolius</name>
    <dbReference type="NCBI Taxonomy" id="425828"/>
    <lineage>
        <taxon>Eukaryota</taxon>
        <taxon>Viridiplantae</taxon>
        <taxon>Streptophyta</taxon>
        <taxon>Embryophyta</taxon>
        <taxon>Tracheophyta</taxon>
        <taxon>Spermatophyta</taxon>
        <taxon>Magnoliopsida</taxon>
        <taxon>eudicotyledons</taxon>
        <taxon>Gunneridae</taxon>
        <taxon>Pentapetalae</taxon>
        <taxon>rosids</taxon>
        <taxon>fabids</taxon>
        <taxon>Fagales</taxon>
        <taxon>Fagaceae</taxon>
        <taxon>Lithocarpus</taxon>
    </lineage>
</organism>
<evidence type="ECO:0000256" key="4">
    <source>
        <dbReference type="ARBA" id="ARBA00022723"/>
    </source>
</evidence>
<evidence type="ECO:0000256" key="5">
    <source>
        <dbReference type="ARBA" id="ARBA00023002"/>
    </source>
</evidence>
<dbReference type="InterPro" id="IPR001128">
    <property type="entry name" value="Cyt_P450"/>
</dbReference>
<evidence type="ECO:0000256" key="9">
    <source>
        <dbReference type="RuleBase" id="RU000461"/>
    </source>
</evidence>
<gene>
    <name evidence="10" type="ORF">SO802_023468</name>
</gene>
<dbReference type="PROSITE" id="PS00086">
    <property type="entry name" value="CYTOCHROME_P450"/>
    <property type="match status" value="1"/>
</dbReference>
<comment type="cofactor">
    <cofactor evidence="1 8">
        <name>heme</name>
        <dbReference type="ChEBI" id="CHEBI:30413"/>
    </cofactor>
</comment>
<evidence type="ECO:0000256" key="2">
    <source>
        <dbReference type="ARBA" id="ARBA00010617"/>
    </source>
</evidence>
<evidence type="ECO:0000256" key="8">
    <source>
        <dbReference type="PIRSR" id="PIRSR602401-1"/>
    </source>
</evidence>
<accession>A0AAW2CBR6</accession>
<reference evidence="10 11" key="1">
    <citation type="submission" date="2024-01" db="EMBL/GenBank/DDBJ databases">
        <title>A telomere-to-telomere, gap-free genome of sweet tea (Lithocarpus litseifolius).</title>
        <authorList>
            <person name="Zhou J."/>
        </authorList>
    </citation>
    <scope>NUCLEOTIDE SEQUENCE [LARGE SCALE GENOMIC DNA]</scope>
    <source>
        <strain evidence="10">Zhou-2022a</strain>
        <tissue evidence="10">Leaf</tissue>
    </source>
</reference>
<dbReference type="InterPro" id="IPR017972">
    <property type="entry name" value="Cyt_P450_CS"/>
</dbReference>
<dbReference type="SUPFAM" id="SSF48264">
    <property type="entry name" value="Cytochrome P450"/>
    <property type="match status" value="1"/>
</dbReference>
<comment type="caution">
    <text evidence="10">The sequence shown here is derived from an EMBL/GenBank/DDBJ whole genome shotgun (WGS) entry which is preliminary data.</text>
</comment>
<dbReference type="PRINTS" id="PR00463">
    <property type="entry name" value="EP450I"/>
</dbReference>
<feature type="binding site" description="axial binding residue" evidence="8">
    <location>
        <position position="143"/>
    </location>
    <ligand>
        <name>heme</name>
        <dbReference type="ChEBI" id="CHEBI:30413"/>
    </ligand>
    <ligandPart>
        <name>Fe</name>
        <dbReference type="ChEBI" id="CHEBI:18248"/>
    </ligandPart>
</feature>
<protein>
    <submittedName>
        <fullName evidence="10">Uncharacterized protein</fullName>
    </submittedName>
</protein>
<dbReference type="EMBL" id="JAZDWU010000008">
    <property type="protein sequence ID" value="KAK9993765.1"/>
    <property type="molecule type" value="Genomic_DNA"/>
</dbReference>
<dbReference type="PANTHER" id="PTHR47952">
    <property type="entry name" value="TRYPTAMINE 5-HYDROXYLASE"/>
    <property type="match status" value="1"/>
</dbReference>
<dbReference type="Pfam" id="PF00067">
    <property type="entry name" value="p450"/>
    <property type="match status" value="1"/>
</dbReference>
<keyword evidence="6 8" id="KW-0408">Iron</keyword>
<evidence type="ECO:0000313" key="10">
    <source>
        <dbReference type="EMBL" id="KAK9993765.1"/>
    </source>
</evidence>
<keyword evidence="11" id="KW-1185">Reference proteome</keyword>
<keyword evidence="3 8" id="KW-0349">Heme</keyword>
<dbReference type="AlphaFoldDB" id="A0AAW2CBR6"/>
<keyword evidence="7 9" id="KW-0503">Monooxygenase</keyword>
<dbReference type="FunFam" id="1.10.630.10:FF:000126">
    <property type="entry name" value="Predicted protein"/>
    <property type="match status" value="1"/>
</dbReference>
<evidence type="ECO:0000256" key="7">
    <source>
        <dbReference type="ARBA" id="ARBA00023033"/>
    </source>
</evidence>
<dbReference type="InterPro" id="IPR036396">
    <property type="entry name" value="Cyt_P450_sf"/>
</dbReference>
<sequence>MFVGGIDTTSTALEWVTAEFIRSPSTTKRAQEEIRRVVGTKSHIEVEDISQMDYLKCIHRENMRLHPPLPLLVPRETSACVNFEGYDILSKTRVFINVFAIQRDPKIWDRPEEFIPQRFKDNRVDFKGLDFELILFGGGRRGCPGISFGVAIAENVIANLLCWFDWELPSSNAGKDLDMTEVNAVTVFKKVPLELVAIPDSS</sequence>
<dbReference type="PANTHER" id="PTHR47952:SF1">
    <property type="entry name" value="TRYPTAMINE 5-HYDROXYLASE"/>
    <property type="match status" value="1"/>
</dbReference>
<dbReference type="GO" id="GO:0005506">
    <property type="term" value="F:iron ion binding"/>
    <property type="evidence" value="ECO:0007669"/>
    <property type="project" value="InterPro"/>
</dbReference>
<proteinExistence type="inferred from homology"/>
<evidence type="ECO:0000313" key="11">
    <source>
        <dbReference type="Proteomes" id="UP001459277"/>
    </source>
</evidence>
<keyword evidence="4 8" id="KW-0479">Metal-binding</keyword>
<comment type="similarity">
    <text evidence="2 9">Belongs to the cytochrome P450 family.</text>
</comment>
<evidence type="ECO:0000256" key="3">
    <source>
        <dbReference type="ARBA" id="ARBA00022617"/>
    </source>
</evidence>
<dbReference type="Gene3D" id="1.10.630.10">
    <property type="entry name" value="Cytochrome P450"/>
    <property type="match status" value="1"/>
</dbReference>
<dbReference type="GO" id="GO:0020037">
    <property type="term" value="F:heme binding"/>
    <property type="evidence" value="ECO:0007669"/>
    <property type="project" value="InterPro"/>
</dbReference>